<dbReference type="FunFam" id="3.20.20.80:FF:000115">
    <property type="entry name" value="Beta-galactosidase"/>
    <property type="match status" value="2"/>
</dbReference>
<dbReference type="Pfam" id="PF21467">
    <property type="entry name" value="BetaGal_gal-bd"/>
    <property type="match status" value="2"/>
</dbReference>
<dbReference type="Pfam" id="PF01301">
    <property type="entry name" value="Glyco_hydro_35"/>
    <property type="match status" value="2"/>
</dbReference>
<dbReference type="Pfam" id="PF21317">
    <property type="entry name" value="BetaGal_ABD_1"/>
    <property type="match status" value="2"/>
</dbReference>
<evidence type="ECO:0000256" key="2">
    <source>
        <dbReference type="ARBA" id="ARBA00022801"/>
    </source>
</evidence>
<feature type="domain" description="Beta-galactosidase galactose-binding" evidence="9">
    <location>
        <begin position="561"/>
        <end position="621"/>
    </location>
</feature>
<evidence type="ECO:0000259" key="8">
    <source>
        <dbReference type="Pfam" id="PF21317"/>
    </source>
</evidence>
<dbReference type="EMBL" id="JAPWDV010000001">
    <property type="protein sequence ID" value="KAJ6224721.1"/>
    <property type="molecule type" value="Genomic_DNA"/>
</dbReference>
<feature type="domain" description="Glycoside hydrolase 35 catalytic" evidence="7">
    <location>
        <begin position="51"/>
        <end position="361"/>
    </location>
</feature>
<evidence type="ECO:0000256" key="1">
    <source>
        <dbReference type="ARBA" id="ARBA00009809"/>
    </source>
</evidence>
<dbReference type="SUPFAM" id="SSF51445">
    <property type="entry name" value="(Trans)glycosidases"/>
    <property type="match status" value="2"/>
</dbReference>
<feature type="domain" description="Glycoside hydrolase 35 catalytic" evidence="7">
    <location>
        <begin position="699"/>
        <end position="1012"/>
    </location>
</feature>
<evidence type="ECO:0000256" key="4">
    <source>
        <dbReference type="RuleBase" id="RU000675"/>
    </source>
</evidence>
<evidence type="ECO:0000256" key="6">
    <source>
        <dbReference type="SAM" id="SignalP"/>
    </source>
</evidence>
<comment type="similarity">
    <text evidence="1 5">Belongs to the glycosyl hydrolase 35 family.</text>
</comment>
<dbReference type="InterPro" id="IPR048913">
    <property type="entry name" value="BetaGal_gal-bd"/>
</dbReference>
<evidence type="ECO:0000259" key="7">
    <source>
        <dbReference type="Pfam" id="PF01301"/>
    </source>
</evidence>
<dbReference type="GO" id="GO:0005975">
    <property type="term" value="P:carbohydrate metabolic process"/>
    <property type="evidence" value="ECO:0007669"/>
    <property type="project" value="InterPro"/>
</dbReference>
<dbReference type="OMA" id="YWRVKDS"/>
<dbReference type="GO" id="GO:0004565">
    <property type="term" value="F:beta-galactosidase activity"/>
    <property type="evidence" value="ECO:0007669"/>
    <property type="project" value="UniProtKB-EC"/>
</dbReference>
<keyword evidence="11" id="KW-1185">Reference proteome</keyword>
<dbReference type="Gene3D" id="3.20.20.80">
    <property type="entry name" value="Glycosidases"/>
    <property type="match status" value="2"/>
</dbReference>
<evidence type="ECO:0000256" key="3">
    <source>
        <dbReference type="ARBA" id="ARBA00023295"/>
    </source>
</evidence>
<dbReference type="PROSITE" id="PS01182">
    <property type="entry name" value="GLYCOSYL_HYDROL_F35"/>
    <property type="match status" value="1"/>
</dbReference>
<dbReference type="SUPFAM" id="SSF49785">
    <property type="entry name" value="Galactose-binding domain-like"/>
    <property type="match status" value="2"/>
</dbReference>
<proteinExistence type="inferred from homology"/>
<evidence type="ECO:0000256" key="5">
    <source>
        <dbReference type="RuleBase" id="RU003679"/>
    </source>
</evidence>
<dbReference type="InterPro" id="IPR001944">
    <property type="entry name" value="Glycoside_Hdrlase_35"/>
</dbReference>
<sequence length="1289" mass="148915">MNQRIVLLLIFICSLIPNLNGEPKRSTKYPTLYEYYTNNGIRTGLEAKSDQFTLNGKPFVIYGGSFHYFRVRPEYWRSILTRFRAAGLNTVQMYLPWNQHEDVPGHFDFESSHLNLSKFLTDIKDLNLFAILRIGPYICAEWDLGGFPSWLLRDQNIKLRSFNKPFLERVSTYWTKVFSIINSHQFTKGGSIIALQIENEYGSQINHNLAYLTYLKNLTRQSGFKELLFTSDPVVVAKTYPIAGIDDLLETANLNENAYQELMKMRTAQPNKPIYVSEFWPGWFDSWGEKQHHRYKVDDFDQQVNDILFKVNGSINYYMFIGGTNFGFMNGGRVTTSYDYDAPLTESGNYTDKYFETRAIYDQLVDTGRMPMIELPDNPPPVPLTANYGTVNIEEWLHLEVLLTLAIKFENMQKPVSMEMLNIGPGYGQRYGFILYRIRSNPITTYEITGSISDRAIFLIDGNETSIIEDGAKNFTIKINPQTVEQQKEHNYDVLVENQGRINGGDLMSQRKGIESDIKLNGIVGQNLTIFSLDFNQTYIEKLNQLNDWIPFDSKIKFNGPTMYRTRLHIKDGQVADTFLKLPSWVKGNVFVNNFNVGRYWSIGPTKTLYVPGPLLKSGDNIINIFELHKPGTSIQFIDGAILEQLEDLVTQIIIMKFLLFISTLILCLVQRSLNADPTLYQYYTSGGVNHGLEAKSDQFSLNGKHFVIYGGSFHYFRVVPEYWRSVLQRFRAAGLNTVQMYVPWNLHEETEGKFDFESPLLNLGKFLDEVKAADMFAVVRIGPYICGEWDYGGFPAWLMRDPNLKLRTNYKPFLDKVSNYWSHLMPIINKRQFSVNGGPVIMLQIENEYYGVNIHHSNEYLNFLHDFVIKSGFKQLLFTSDPKAYTYPIKDVFPLHDVLETINLNTDSFNQMTKLKKAQVNRPAYVSEFWPGWFDSWNEKTHHRYSVEKFDHEISDILFKVNGSVTFYMFIGGTNFGFMNGARVTTSYDYDAPLTESGNYTAKYHKTRELYLKMVETGRHPKIHLPELPKVQKAHSYGKLLVEKTLSFEFILRHAQKFTNISKPLTMEHLPIGQNFGFILYRMKSNASHNFEITGKIKDRSLFMVNGNEVVIIHDGSKHFLHHFIHPLSKNTTHKFDVLVENQGRANWGPDLEHQQKGIESDIKLDGHVHNDFTIFSLDFNQTFVKTLQQDSGWKPFNQSKVVHQPAMYRATLKIDGTPMDTYLRLSGWNKGNVFVNGFNIGRYWSNGPQKTLYVPAPLLKTGNNVFEIFELHKPGQELQFFDYAILE</sequence>
<accession>A0A9Q0RSD8</accession>
<dbReference type="InterPro" id="IPR031330">
    <property type="entry name" value="Gly_Hdrlase_35_cat"/>
</dbReference>
<dbReference type="Proteomes" id="UP001142055">
    <property type="component" value="Chromosome 1"/>
</dbReference>
<evidence type="ECO:0000259" key="9">
    <source>
        <dbReference type="Pfam" id="PF21467"/>
    </source>
</evidence>
<feature type="chain" id="PRO_5040226311" description="Beta-galactosidase" evidence="6">
    <location>
        <begin position="22"/>
        <end position="1289"/>
    </location>
</feature>
<comment type="caution">
    <text evidence="10">The sequence shown here is derived from an EMBL/GenBank/DDBJ whole genome shotgun (WGS) entry which is preliminary data.</text>
</comment>
<feature type="signal peptide" evidence="6">
    <location>
        <begin position="1"/>
        <end position="21"/>
    </location>
</feature>
<dbReference type="PRINTS" id="PR00742">
    <property type="entry name" value="GLHYDRLASE35"/>
</dbReference>
<dbReference type="InterPro" id="IPR008979">
    <property type="entry name" value="Galactose-bd-like_sf"/>
</dbReference>
<evidence type="ECO:0000313" key="10">
    <source>
        <dbReference type="EMBL" id="KAJ6224721.1"/>
    </source>
</evidence>
<reference evidence="10" key="1">
    <citation type="submission" date="2022-12" db="EMBL/GenBank/DDBJ databases">
        <title>Genome assemblies of Blomia tropicalis.</title>
        <authorList>
            <person name="Cui Y."/>
        </authorList>
    </citation>
    <scope>NUCLEOTIDE SEQUENCE</scope>
    <source>
        <tissue evidence="10">Adult mites</tissue>
    </source>
</reference>
<dbReference type="InterPro" id="IPR017853">
    <property type="entry name" value="GH"/>
</dbReference>
<keyword evidence="2 4" id="KW-0378">Hydrolase</keyword>
<organism evidence="10 11">
    <name type="scientific">Blomia tropicalis</name>
    <name type="common">Mite</name>
    <dbReference type="NCBI Taxonomy" id="40697"/>
    <lineage>
        <taxon>Eukaryota</taxon>
        <taxon>Metazoa</taxon>
        <taxon>Ecdysozoa</taxon>
        <taxon>Arthropoda</taxon>
        <taxon>Chelicerata</taxon>
        <taxon>Arachnida</taxon>
        <taxon>Acari</taxon>
        <taxon>Acariformes</taxon>
        <taxon>Sarcoptiformes</taxon>
        <taxon>Astigmata</taxon>
        <taxon>Glycyphagoidea</taxon>
        <taxon>Echimyopodidae</taxon>
        <taxon>Blomia</taxon>
    </lineage>
</organism>
<gene>
    <name evidence="10" type="ORF">RDWZM_003266</name>
</gene>
<dbReference type="Gene3D" id="2.60.120.260">
    <property type="entry name" value="Galactose-binding domain-like"/>
    <property type="match status" value="4"/>
</dbReference>
<protein>
    <recommendedName>
        <fullName evidence="4">Beta-galactosidase</fullName>
        <ecNumber evidence="4">3.2.1.23</ecNumber>
    </recommendedName>
</protein>
<keyword evidence="3 4" id="KW-0326">Glycosidase</keyword>
<feature type="domain" description="Beta-galactosidase 1-like first all-beta" evidence="8">
    <location>
        <begin position="1065"/>
        <end position="1180"/>
    </location>
</feature>
<dbReference type="EC" id="3.2.1.23" evidence="4"/>
<evidence type="ECO:0000313" key="11">
    <source>
        <dbReference type="Proteomes" id="UP001142055"/>
    </source>
</evidence>
<feature type="domain" description="Beta-galactosidase 1-like first all-beta" evidence="8">
    <location>
        <begin position="428"/>
        <end position="534"/>
    </location>
</feature>
<dbReference type="InterPro" id="IPR019801">
    <property type="entry name" value="Glyco_hydro_35_CS"/>
</dbReference>
<name>A0A9Q0RSD8_BLOTA</name>
<keyword evidence="6" id="KW-0732">Signal</keyword>
<feature type="domain" description="Beta-galactosidase galactose-binding" evidence="9">
    <location>
        <begin position="1207"/>
        <end position="1266"/>
    </location>
</feature>
<dbReference type="PANTHER" id="PTHR23421">
    <property type="entry name" value="BETA-GALACTOSIDASE RELATED"/>
    <property type="match status" value="1"/>
</dbReference>
<comment type="catalytic activity">
    <reaction evidence="4">
        <text>Hydrolysis of terminal non-reducing beta-D-galactose residues in beta-D-galactosides.</text>
        <dbReference type="EC" id="3.2.1.23"/>
    </reaction>
</comment>
<dbReference type="InterPro" id="IPR048912">
    <property type="entry name" value="BetaGal1-like_ABD1"/>
</dbReference>